<dbReference type="EMBL" id="CP006933">
    <property type="protein sequence ID" value="AIS33007.1"/>
    <property type="molecule type" value="Genomic_DNA"/>
</dbReference>
<dbReference type="STRING" id="2162.BRM9_2207"/>
<evidence type="ECO:0000256" key="2">
    <source>
        <dbReference type="ARBA" id="ARBA00009637"/>
    </source>
</evidence>
<reference evidence="8" key="1">
    <citation type="submission" date="2013-12" db="EMBL/GenBank/DDBJ databases">
        <title>The complete genome sequence of Methanobacterium sp. BRM9.</title>
        <authorList>
            <consortium name="Pastoral Greenhouse Gas Research Consortium"/>
            <person name="Kelly W.J."/>
            <person name="Leahy S.C."/>
            <person name="Perry R."/>
            <person name="Li D."/>
            <person name="Altermann E."/>
            <person name="Lambie S.C."/>
            <person name="Attwood G.T."/>
        </authorList>
    </citation>
    <scope>NUCLEOTIDE SEQUENCE [LARGE SCALE GENOMIC DNA]</scope>
    <source>
        <strain evidence="8">BRM9</strain>
    </source>
</reference>
<dbReference type="OrthoDB" id="70295at2157"/>
<dbReference type="PATRIC" id="fig|2162.10.peg.2312"/>
<dbReference type="PANTHER" id="PTHR39289:SF1">
    <property type="entry name" value="L-ECTOINE SYNTHASE"/>
    <property type="match status" value="1"/>
</dbReference>
<reference evidence="9" key="2">
    <citation type="submission" date="2014-09" db="EMBL/GenBank/DDBJ databases">
        <authorList>
            <person name="Bishop-Lilly K.A."/>
            <person name="Broomall S.M."/>
            <person name="Chain P.S."/>
            <person name="Chertkov O."/>
            <person name="Coyne S.R."/>
            <person name="Daligault H.E."/>
            <person name="Davenport K.W."/>
            <person name="Erkkila T."/>
            <person name="Frey K.G."/>
            <person name="Gibbons H.S."/>
            <person name="Gu W."/>
            <person name="Jaissle J."/>
            <person name="Johnson S.L."/>
            <person name="Koroleva G.I."/>
            <person name="Ladner J.T."/>
            <person name="Lo C.-C."/>
            <person name="Minogue T.D."/>
            <person name="Munk C."/>
            <person name="Palacios G.F."/>
            <person name="Redden C.L."/>
            <person name="Rosenzweig C.N."/>
            <person name="Scholz M.B."/>
            <person name="Teshima H."/>
            <person name="Xu Y."/>
        </authorList>
    </citation>
    <scope>NUCLEOTIDE SEQUENCE</scope>
    <source>
        <strain evidence="9">Mb9</strain>
    </source>
</reference>
<dbReference type="Pfam" id="PF06339">
    <property type="entry name" value="Ectoine_synth"/>
    <property type="match status" value="1"/>
</dbReference>
<comment type="pathway">
    <text evidence="1">Amine and polyamine biosynthesis; ectoine biosynthesis; L-ectoine from L-aspartate 4-semialdehyde: step 3/3.</text>
</comment>
<evidence type="ECO:0000256" key="5">
    <source>
        <dbReference type="ARBA" id="ARBA00023239"/>
    </source>
</evidence>
<dbReference type="SUPFAM" id="SSF51182">
    <property type="entry name" value="RmlC-like cupins"/>
    <property type="match status" value="1"/>
</dbReference>
<dbReference type="GeneID" id="26740473"/>
<keyword evidence="5 9" id="KW-0456">Lyase</keyword>
<accession>A0A089ZFV4</accession>
<evidence type="ECO:0000313" key="10">
    <source>
        <dbReference type="Proteomes" id="UP000029661"/>
    </source>
</evidence>
<sequence>MIVRTRGEVEGSSREVFAENGNWVSKRFLREEDNMGFSLNETIIYANTETLIWYKNHLEAVYCVDGEGEIETTEDGTVYPIKPGTMYALNKNDRHYLRAYNKDLRLLCVFNPPLVGDEVHDEDGSY</sequence>
<dbReference type="EMBL" id="LN734822">
    <property type="protein sequence ID" value="CEL25855.1"/>
    <property type="molecule type" value="Genomic_DNA"/>
</dbReference>
<comment type="catalytic activity">
    <reaction evidence="7">
        <text>(2S)-4-acetamido-2-aminobutanoate = L-ectoine + H2O</text>
        <dbReference type="Rhea" id="RHEA:17281"/>
        <dbReference type="ChEBI" id="CHEBI:15377"/>
        <dbReference type="ChEBI" id="CHEBI:58515"/>
        <dbReference type="ChEBI" id="CHEBI:58929"/>
        <dbReference type="EC" id="4.2.1.108"/>
    </reaction>
</comment>
<dbReference type="Proteomes" id="UP000029661">
    <property type="component" value="Chromosome"/>
</dbReference>
<dbReference type="EC" id="4.2.1.108" evidence="3"/>
<dbReference type="InterPro" id="IPR011051">
    <property type="entry name" value="RmlC_Cupin_sf"/>
</dbReference>
<organism evidence="8 10">
    <name type="scientific">Methanobacterium formicicum</name>
    <dbReference type="NCBI Taxonomy" id="2162"/>
    <lineage>
        <taxon>Archaea</taxon>
        <taxon>Methanobacteriati</taxon>
        <taxon>Methanobacteriota</taxon>
        <taxon>Methanomada group</taxon>
        <taxon>Methanobacteria</taxon>
        <taxon>Methanobacteriales</taxon>
        <taxon>Methanobacteriaceae</taxon>
        <taxon>Methanobacterium</taxon>
    </lineage>
</organism>
<dbReference type="PANTHER" id="PTHR39289">
    <property type="match status" value="1"/>
</dbReference>
<proteinExistence type="inferred from homology"/>
<dbReference type="NCBIfam" id="NF009806">
    <property type="entry name" value="PRK13290.1"/>
    <property type="match status" value="1"/>
</dbReference>
<dbReference type="InterPro" id="IPR010462">
    <property type="entry name" value="Ectoine_synth"/>
</dbReference>
<evidence type="ECO:0000313" key="8">
    <source>
        <dbReference type="EMBL" id="AIS33007.1"/>
    </source>
</evidence>
<evidence type="ECO:0000313" key="11">
    <source>
        <dbReference type="Proteomes" id="UP000062768"/>
    </source>
</evidence>
<dbReference type="GO" id="GO:0033990">
    <property type="term" value="F:ectoine synthase activity"/>
    <property type="evidence" value="ECO:0007669"/>
    <property type="project" value="UniProtKB-EC"/>
</dbReference>
<dbReference type="Proteomes" id="UP000062768">
    <property type="component" value="Chromosome I"/>
</dbReference>
<evidence type="ECO:0000256" key="1">
    <source>
        <dbReference type="ARBA" id="ARBA00005181"/>
    </source>
</evidence>
<evidence type="ECO:0000256" key="7">
    <source>
        <dbReference type="ARBA" id="ARBA00048714"/>
    </source>
</evidence>
<evidence type="ECO:0000313" key="9">
    <source>
        <dbReference type="EMBL" id="CEL25855.1"/>
    </source>
</evidence>
<dbReference type="RefSeq" id="WP_048085763.1">
    <property type="nucleotide sequence ID" value="NZ_CALCVY010000041.1"/>
</dbReference>
<dbReference type="UniPathway" id="UPA00067">
    <property type="reaction ID" value="UER00123"/>
</dbReference>
<gene>
    <name evidence="8" type="primary">ectC</name>
    <name evidence="8" type="ORF">BRM9_2207</name>
    <name evidence="9" type="ORF">MB9_2241</name>
</gene>
<protein>
    <recommendedName>
        <fullName evidence="4">L-ectoine synthase</fullName>
        <ecNumber evidence="3">4.2.1.108</ecNumber>
    </recommendedName>
    <alternativeName>
        <fullName evidence="6">N-acetyldiaminobutyrate dehydratase</fullName>
    </alternativeName>
</protein>
<dbReference type="AlphaFoldDB" id="A0A089ZFV4"/>
<name>A0A089ZFV4_METFO</name>
<evidence type="ECO:0000256" key="4">
    <source>
        <dbReference type="ARBA" id="ARBA00019707"/>
    </source>
</evidence>
<dbReference type="KEGG" id="mfc:BRM9_2207"/>
<keyword evidence="11" id="KW-1185">Reference proteome</keyword>
<evidence type="ECO:0000256" key="3">
    <source>
        <dbReference type="ARBA" id="ARBA00013192"/>
    </source>
</evidence>
<dbReference type="CDD" id="cd06978">
    <property type="entry name" value="cupin_EctC"/>
    <property type="match status" value="1"/>
</dbReference>
<evidence type="ECO:0000256" key="6">
    <source>
        <dbReference type="ARBA" id="ARBA00033271"/>
    </source>
</evidence>
<dbReference type="InterPro" id="IPR014710">
    <property type="entry name" value="RmlC-like_jellyroll"/>
</dbReference>
<dbReference type="HAMAP" id="MF_01255">
    <property type="entry name" value="Ectoine_synth"/>
    <property type="match status" value="1"/>
</dbReference>
<dbReference type="GO" id="GO:0019491">
    <property type="term" value="P:ectoine biosynthetic process"/>
    <property type="evidence" value="ECO:0007669"/>
    <property type="project" value="UniProtKB-UniPathway"/>
</dbReference>
<comment type="similarity">
    <text evidence="2">Belongs to the ectoine synthase family.</text>
</comment>
<dbReference type="Gene3D" id="2.60.120.10">
    <property type="entry name" value="Jelly Rolls"/>
    <property type="match status" value="1"/>
</dbReference>